<dbReference type="SUPFAM" id="SSF52467">
    <property type="entry name" value="DHS-like NAD/FAD-binding domain"/>
    <property type="match status" value="1"/>
</dbReference>
<dbReference type="PANTHER" id="PTHR43153">
    <property type="entry name" value="ELECTRON TRANSFER FLAVOPROTEIN ALPHA"/>
    <property type="match status" value="1"/>
</dbReference>
<name>A0A366IDT9_9FIRM</name>
<dbReference type="EMBL" id="QNRX01000003">
    <property type="protein sequence ID" value="RBP68253.1"/>
    <property type="molecule type" value="Genomic_DNA"/>
</dbReference>
<dbReference type="GO" id="GO:0009055">
    <property type="term" value="F:electron transfer activity"/>
    <property type="evidence" value="ECO:0007669"/>
    <property type="project" value="InterPro"/>
</dbReference>
<feature type="binding site" evidence="3">
    <location>
        <begin position="311"/>
        <end position="312"/>
    </location>
    <ligand>
        <name>FAD</name>
        <dbReference type="ChEBI" id="CHEBI:57692"/>
    </ligand>
</feature>
<dbReference type="Pfam" id="PF01012">
    <property type="entry name" value="ETF"/>
    <property type="match status" value="1"/>
</dbReference>
<dbReference type="AlphaFoldDB" id="A0A366IDT9"/>
<dbReference type="Pfam" id="PF00766">
    <property type="entry name" value="ETF_alpha"/>
    <property type="match status" value="1"/>
</dbReference>
<reference evidence="5 6" key="1">
    <citation type="submission" date="2018-06" db="EMBL/GenBank/DDBJ databases">
        <title>Genomic Encyclopedia of Type Strains, Phase IV (KMG-IV): sequencing the most valuable type-strain genomes for metagenomic binning, comparative biology and taxonomic classification.</title>
        <authorList>
            <person name="Goeker M."/>
        </authorList>
    </citation>
    <scope>NUCLEOTIDE SEQUENCE [LARGE SCALE GENOMIC DNA]</scope>
    <source>
        <strain evidence="5 6">DSM 22112</strain>
    </source>
</reference>
<dbReference type="Proteomes" id="UP000253490">
    <property type="component" value="Unassembled WGS sequence"/>
</dbReference>
<evidence type="ECO:0000313" key="6">
    <source>
        <dbReference type="Proteomes" id="UP000253490"/>
    </source>
</evidence>
<dbReference type="PIRSF" id="PIRSF000089">
    <property type="entry name" value="Electra_flavoP_a"/>
    <property type="match status" value="1"/>
</dbReference>
<dbReference type="SUPFAM" id="SSF52402">
    <property type="entry name" value="Adenine nucleotide alpha hydrolases-like"/>
    <property type="match status" value="1"/>
</dbReference>
<keyword evidence="2" id="KW-0285">Flavoprotein</keyword>
<sequence length="405" mass="45039">MAKIEIVQKSEISAQEGAAIQEICPFGAIEYIDGKLDISAGCKMCKICTKEKPEYFTYVEDEEREEIDKSLWNGVVVYVEHTYGKIHPVTFELLGKARELAEEINHEVICLFAGYNIADKGGELIQFGADRVYIYDEKELEDYRVEPYAAVFEDFIKHQKPSVVLVGGTTVGRSLAPRVAARFRTGLTADCTSLSIDENTDLAQIRPAFGGNIMAHIKTRDKRPQFATVRYKIFSAMEKDERRAGTIEICSISKELLKSGITVLESKEKPKAKYIEDAEVLVVAGKGIQKEEDLAIIYELADQLGAMVASTRPLIEAGWTDPKVQIGLSGRTVKPKLIITCGVSGSVQFIAGMKNSEQIIAINTDPNAPIFNIANYSVVGDIYEVIPKLLEKLKLEKREKIEVFV</sequence>
<keyword evidence="6" id="KW-1185">Reference proteome</keyword>
<evidence type="ECO:0000313" key="5">
    <source>
        <dbReference type="EMBL" id="RBP68253.1"/>
    </source>
</evidence>
<dbReference type="InterPro" id="IPR033947">
    <property type="entry name" value="ETF_alpha_N"/>
</dbReference>
<dbReference type="Gene3D" id="3.40.50.1220">
    <property type="entry name" value="TPP-binding domain"/>
    <property type="match status" value="1"/>
</dbReference>
<comment type="similarity">
    <text evidence="1">Belongs to the ETF alpha-subunit/FixB family.</text>
</comment>
<dbReference type="InterPro" id="IPR014730">
    <property type="entry name" value="ETF_a/b_N"/>
</dbReference>
<evidence type="ECO:0000259" key="4">
    <source>
        <dbReference type="SMART" id="SM00893"/>
    </source>
</evidence>
<evidence type="ECO:0000256" key="3">
    <source>
        <dbReference type="PIRSR" id="PIRSR000089-1"/>
    </source>
</evidence>
<dbReference type="SMART" id="SM00893">
    <property type="entry name" value="ETF"/>
    <property type="match status" value="1"/>
</dbReference>
<protein>
    <submittedName>
        <fullName evidence="5">Electron transfer flavoprotein alpha subunit apoprotein</fullName>
    </submittedName>
</protein>
<dbReference type="PANTHER" id="PTHR43153:SF1">
    <property type="entry name" value="ELECTRON TRANSFER FLAVOPROTEIN SUBUNIT ALPHA, MITOCHONDRIAL"/>
    <property type="match status" value="1"/>
</dbReference>
<dbReference type="OrthoDB" id="9770286at2"/>
<evidence type="ECO:0000256" key="2">
    <source>
        <dbReference type="ARBA" id="ARBA00022630"/>
    </source>
</evidence>
<keyword evidence="3" id="KW-0274">FAD</keyword>
<dbReference type="RefSeq" id="WP_113919689.1">
    <property type="nucleotide sequence ID" value="NZ_CALNCS010000107.1"/>
</dbReference>
<evidence type="ECO:0000256" key="1">
    <source>
        <dbReference type="ARBA" id="ARBA00005817"/>
    </source>
</evidence>
<dbReference type="GO" id="GO:0050660">
    <property type="term" value="F:flavin adenine dinucleotide binding"/>
    <property type="evidence" value="ECO:0007669"/>
    <property type="project" value="InterPro"/>
</dbReference>
<dbReference type="CDD" id="cd01715">
    <property type="entry name" value="ETF_alpha"/>
    <property type="match status" value="1"/>
</dbReference>
<feature type="binding site" evidence="3">
    <location>
        <begin position="381"/>
        <end position="382"/>
    </location>
    <ligand>
        <name>FAD</name>
        <dbReference type="ChEBI" id="CHEBI:57692"/>
    </ligand>
</feature>
<gene>
    <name evidence="5" type="ORF">DES36_10314</name>
</gene>
<comment type="caution">
    <text evidence="5">The sequence shown here is derived from an EMBL/GenBank/DDBJ whole genome shotgun (WGS) entry which is preliminary data.</text>
</comment>
<feature type="domain" description="Electron transfer flavoprotein alpha/beta-subunit N-terminal" evidence="4">
    <location>
        <begin position="75"/>
        <end position="263"/>
    </location>
</feature>
<dbReference type="InterPro" id="IPR029035">
    <property type="entry name" value="DHS-like_NAD/FAD-binding_dom"/>
</dbReference>
<comment type="cofactor">
    <cofactor evidence="3">
        <name>FAD</name>
        <dbReference type="ChEBI" id="CHEBI:57692"/>
    </cofactor>
    <text evidence="3">Binds 1 FAD per dimer.</text>
</comment>
<dbReference type="InterPro" id="IPR014729">
    <property type="entry name" value="Rossmann-like_a/b/a_fold"/>
</dbReference>
<organism evidence="5 6">
    <name type="scientific">Alkalibaculum bacchi</name>
    <dbReference type="NCBI Taxonomy" id="645887"/>
    <lineage>
        <taxon>Bacteria</taxon>
        <taxon>Bacillati</taxon>
        <taxon>Bacillota</taxon>
        <taxon>Clostridia</taxon>
        <taxon>Eubacteriales</taxon>
        <taxon>Eubacteriaceae</taxon>
        <taxon>Alkalibaculum</taxon>
    </lineage>
</organism>
<dbReference type="InterPro" id="IPR001308">
    <property type="entry name" value="ETF_a/FixB"/>
</dbReference>
<dbReference type="GO" id="GO:0033539">
    <property type="term" value="P:fatty acid beta-oxidation using acyl-CoA dehydrogenase"/>
    <property type="evidence" value="ECO:0007669"/>
    <property type="project" value="TreeGrafter"/>
</dbReference>
<dbReference type="Gene3D" id="3.40.50.620">
    <property type="entry name" value="HUPs"/>
    <property type="match status" value="1"/>
</dbReference>
<proteinExistence type="inferred from homology"/>
<accession>A0A366IDT9</accession>
<feature type="binding site" evidence="3">
    <location>
        <begin position="325"/>
        <end position="329"/>
    </location>
    <ligand>
        <name>FAD</name>
        <dbReference type="ChEBI" id="CHEBI:57692"/>
    </ligand>
</feature>
<feature type="binding site" evidence="3">
    <location>
        <position position="363"/>
    </location>
    <ligand>
        <name>FAD</name>
        <dbReference type="ChEBI" id="CHEBI:57692"/>
    </ligand>
</feature>
<dbReference type="InterPro" id="IPR014731">
    <property type="entry name" value="ETF_asu_C"/>
</dbReference>